<dbReference type="PANTHER" id="PTHR23026:SF123">
    <property type="entry name" value="NAD(P)H NITROREDUCTASE RV3131-RELATED"/>
    <property type="match status" value="1"/>
</dbReference>
<dbReference type="InterPro" id="IPR000415">
    <property type="entry name" value="Nitroreductase-like"/>
</dbReference>
<keyword evidence="4" id="KW-1185">Reference proteome</keyword>
<accession>A0ABW7TLN8</accession>
<dbReference type="Gene3D" id="3.40.109.10">
    <property type="entry name" value="NADH Oxidase"/>
    <property type="match status" value="1"/>
</dbReference>
<dbReference type="EMBL" id="JBIRUQ010000001">
    <property type="protein sequence ID" value="MFI1460513.1"/>
    <property type="molecule type" value="Genomic_DNA"/>
</dbReference>
<dbReference type="RefSeq" id="WP_396890845.1">
    <property type="nucleotide sequence ID" value="NZ_JBIRUQ010000001.1"/>
</dbReference>
<keyword evidence="2" id="KW-1133">Transmembrane helix</keyword>
<dbReference type="NCBIfam" id="NF047509">
    <property type="entry name" value="Rv3131_FMN_oxido"/>
    <property type="match status" value="1"/>
</dbReference>
<dbReference type="PANTHER" id="PTHR23026">
    <property type="entry name" value="NADPH NITROREDUCTASE"/>
    <property type="match status" value="1"/>
</dbReference>
<proteinExistence type="predicted"/>
<name>A0ABW7TLN8_9NOCA</name>
<evidence type="ECO:0000313" key="3">
    <source>
        <dbReference type="EMBL" id="MFI1460513.1"/>
    </source>
</evidence>
<dbReference type="SUPFAM" id="SSF55469">
    <property type="entry name" value="FMN-dependent nitroreductase-like"/>
    <property type="match status" value="1"/>
</dbReference>
<reference evidence="3 4" key="1">
    <citation type="submission" date="2024-10" db="EMBL/GenBank/DDBJ databases">
        <title>The Natural Products Discovery Center: Release of the First 8490 Sequenced Strains for Exploring Actinobacteria Biosynthetic Diversity.</title>
        <authorList>
            <person name="Kalkreuter E."/>
            <person name="Kautsar S.A."/>
            <person name="Yang D."/>
            <person name="Bader C.D."/>
            <person name="Teijaro C.N."/>
            <person name="Fluegel L."/>
            <person name="Davis C.M."/>
            <person name="Simpson J.R."/>
            <person name="Lauterbach L."/>
            <person name="Steele A.D."/>
            <person name="Gui C."/>
            <person name="Meng S."/>
            <person name="Li G."/>
            <person name="Viehrig K."/>
            <person name="Ye F."/>
            <person name="Su P."/>
            <person name="Kiefer A.F."/>
            <person name="Nichols A."/>
            <person name="Cepeda A.J."/>
            <person name="Yan W."/>
            <person name="Fan B."/>
            <person name="Jiang Y."/>
            <person name="Adhikari A."/>
            <person name="Zheng C.-J."/>
            <person name="Schuster L."/>
            <person name="Cowan T.M."/>
            <person name="Smanski M.J."/>
            <person name="Chevrette M.G."/>
            <person name="De Carvalho L.P.S."/>
            <person name="Shen B."/>
        </authorList>
    </citation>
    <scope>NUCLEOTIDE SEQUENCE [LARGE SCALE GENOMIC DNA]</scope>
    <source>
        <strain evidence="3 4">NPDC020568</strain>
    </source>
</reference>
<comment type="caution">
    <text evidence="3">The sequence shown here is derived from an EMBL/GenBank/DDBJ whole genome shotgun (WGS) entry which is preliminary data.</text>
</comment>
<sequence>MATIVQRSGSPQETLDQRTPTGTPPLSATVGDASRKLRRRWFAATAAGNTFAWTLPVVVYPLVSGLSVWKQMACVYLPHVRQGRYGLPVPGGVATGMWIGDQRLLAGRERVYSVVTMTDGPHDTTVEQAVLLAGRAPSLHNSQPWLWRYDGRVLRLYAVPERMLPTTDPSGRQMLISCGAALDHLRAAMVSAGWRSSIARFPDPNARNHLADSIFHRSPIVTEAELARGEVIDRRYTDRRPFGVPEGWPDFETVLTSTVDPYDAEVDVLPEDSRAALAHAARMTASLRRYDSGYHAELYWWTGHVISAAGVPRSALASSGEQERVGVGRQFPTRGAESEHEERADTDRAAILVLSTSSDGHDELVRCGEALSTVLLESTLAGYATCPLTHLTEVPRSREVVRDLIGGGHRLPQVLVRIGAPPQQDRPVERTPRLPLRDILAMTTT</sequence>
<organism evidence="3 4">
    <name type="scientific">Nocardia carnea</name>
    <dbReference type="NCBI Taxonomy" id="37328"/>
    <lineage>
        <taxon>Bacteria</taxon>
        <taxon>Bacillati</taxon>
        <taxon>Actinomycetota</taxon>
        <taxon>Actinomycetes</taxon>
        <taxon>Mycobacteriales</taxon>
        <taxon>Nocardiaceae</taxon>
        <taxon>Nocardia</taxon>
    </lineage>
</organism>
<keyword evidence="2" id="KW-0812">Transmembrane</keyword>
<protein>
    <submittedName>
        <fullName evidence="3">Acg family FMN-binding oxidoreductase</fullName>
    </submittedName>
</protein>
<feature type="transmembrane region" description="Helical" evidence="2">
    <location>
        <begin position="41"/>
        <end position="63"/>
    </location>
</feature>
<evidence type="ECO:0000256" key="2">
    <source>
        <dbReference type="SAM" id="Phobius"/>
    </source>
</evidence>
<gene>
    <name evidence="3" type="ORF">ACH4WX_07300</name>
</gene>
<evidence type="ECO:0000313" key="4">
    <source>
        <dbReference type="Proteomes" id="UP001611263"/>
    </source>
</evidence>
<keyword evidence="2" id="KW-0472">Membrane</keyword>
<feature type="region of interest" description="Disordered" evidence="1">
    <location>
        <begin position="1"/>
        <end position="30"/>
    </location>
</feature>
<dbReference type="InterPro" id="IPR050627">
    <property type="entry name" value="Nitroreductase/BluB"/>
</dbReference>
<feature type="compositionally biased region" description="Polar residues" evidence="1">
    <location>
        <begin position="1"/>
        <end position="26"/>
    </location>
</feature>
<dbReference type="Proteomes" id="UP001611263">
    <property type="component" value="Unassembled WGS sequence"/>
</dbReference>
<evidence type="ECO:0000256" key="1">
    <source>
        <dbReference type="SAM" id="MobiDB-lite"/>
    </source>
</evidence>